<dbReference type="InterPro" id="IPR049163">
    <property type="entry name" value="Pif1-like_2B_dom"/>
</dbReference>
<feature type="domain" description="USP" evidence="4">
    <location>
        <begin position="4977"/>
        <end position="5229"/>
    </location>
</feature>
<dbReference type="GO" id="GO:0005524">
    <property type="term" value="F:ATP binding"/>
    <property type="evidence" value="ECO:0007669"/>
    <property type="project" value="UniProtKB-KW"/>
</dbReference>
<feature type="region of interest" description="Disordered" evidence="3">
    <location>
        <begin position="4854"/>
        <end position="4892"/>
    </location>
</feature>
<dbReference type="OrthoDB" id="5895620at2759"/>
<dbReference type="Gene3D" id="3.40.220.10">
    <property type="entry name" value="Leucine Aminopeptidase, subunit E, domain 1"/>
    <property type="match status" value="2"/>
</dbReference>
<dbReference type="InterPro" id="IPR010285">
    <property type="entry name" value="DNA_helicase_pif1-like_DEAD"/>
</dbReference>
<proteinExistence type="inferred from homology"/>
<dbReference type="InterPro" id="IPR027417">
    <property type="entry name" value="P-loop_NTPase"/>
</dbReference>
<dbReference type="GO" id="GO:0000723">
    <property type="term" value="P:telomere maintenance"/>
    <property type="evidence" value="ECO:0007669"/>
    <property type="project" value="InterPro"/>
</dbReference>
<keyword evidence="2" id="KW-0175">Coiled coil</keyword>
<dbReference type="Pfam" id="PF14214">
    <property type="entry name" value="Helitron_like_N"/>
    <property type="match status" value="2"/>
</dbReference>
<feature type="compositionally biased region" description="Acidic residues" evidence="3">
    <location>
        <begin position="4867"/>
        <end position="4877"/>
    </location>
</feature>
<dbReference type="GO" id="GO:0043139">
    <property type="term" value="F:5'-3' DNA helicase activity"/>
    <property type="evidence" value="ECO:0007669"/>
    <property type="project" value="UniProtKB-EC"/>
</dbReference>
<dbReference type="GO" id="GO:0006281">
    <property type="term" value="P:DNA repair"/>
    <property type="evidence" value="ECO:0007669"/>
    <property type="project" value="UniProtKB-KW"/>
</dbReference>
<feature type="compositionally biased region" description="Basic and acidic residues" evidence="3">
    <location>
        <begin position="17"/>
        <end position="50"/>
    </location>
</feature>
<feature type="coiled-coil region" evidence="2">
    <location>
        <begin position="2068"/>
        <end position="2096"/>
    </location>
</feature>
<dbReference type="PANTHER" id="PTHR10492:SF57">
    <property type="entry name" value="ATP-DEPENDENT DNA HELICASE"/>
    <property type="match status" value="1"/>
</dbReference>
<keyword evidence="1" id="KW-0067">ATP-binding</keyword>
<keyword evidence="6" id="KW-1185">Reference proteome</keyword>
<feature type="compositionally biased region" description="Polar residues" evidence="3">
    <location>
        <begin position="2036"/>
        <end position="2047"/>
    </location>
</feature>
<dbReference type="Pfam" id="PF21530">
    <property type="entry name" value="Pif1_2B_dom"/>
    <property type="match status" value="1"/>
</dbReference>
<feature type="compositionally biased region" description="Low complexity" evidence="3">
    <location>
        <begin position="4854"/>
        <end position="4866"/>
    </location>
</feature>
<keyword evidence="1" id="KW-0378">Hydrolase</keyword>
<gene>
    <name evidence="5" type="ORF">CAEBREN_28419</name>
</gene>
<sequence length="5231" mass="602913">MFSEAAASASSDAVPEPSKKKIKDMNKDEKREYNKRMAQKSKEKKAEEKAKLRAVIDTLVGDRKRKSVIVDEPTTVNPANPNKKPCVSDKISSDSEEEMVLKEKLSRDLPDRYRKRECKVRFAFIDLFKVETDAIVIPHYRTFDQSKLLQRLSSNFCTTDQELRALFEEFLTDDDNKKEINSYGATVFNWNSDDRERTRTFGKHSVHVAPPVIEKEQFTVVTEAHLRASYLSCLLKSDRLYHQSIAFPLLGLGVCAKRSAAIFLQTVFAYMHAVKETNFKLIYLVIPDMYLYKEVVKMFSYVREFDLNRWTTIDYLRFEKHVFDQLKEKNHYATIPGTDMIWRALKASHCHGHAKESKRVMENIHLQMKQRTGGRETPFRILPEEDGQLLMAQEHIQNGVPEDVCLGGNPVLLDIRFDMRNFCGSNQILRNLWIVSNYHMYFQEHTGDALDLDRRSDQYKERKRLFKQHRQLHSEVVKMWNDTIENAPFSCQCTLENGHHEKMMVFMTKLSYPDIIMDRWLLGEREFVLNSEDNENFVKDIRERYNAVFLHRTSEESKQRSVPNKDALQNIINNSVLIWLNSRPAVFDRQHQALLGLIEDYELSGVVGEEMSPEHHDAKQFDFEIEAGIDSRTQKLQDARLSATLEYARASKEGKEKEEAKRHLDKCTKALNEYRYMLHYSKDLEIERSLRNRFFRRDCADIINPSYPIVNPNDIEQYWLDYDDEPLWVRDGTVCTVEEYISRKLEKFHLNSFYPSEATPYDPLNASENVLNLFDSFGSNSTHSSLYPSQPSSPSSTSGAASNKKNKKSGIPPPITETDRDPYPDILDIGDLTVSCPYCGALSFEGERTWSCCKNGAIWIEPLKQIPEEIRQLFKGNYRNFLIQTNAAFSMASIRYNRQTQAKGGIQSLKIKGMVSCHPSALHPNSDKHAYANFIILSCDNEEVATARYETIQGYHNAQLKNIFLDIQKYMNKHNRLYDSFRTMAELEQDFERDREAKKLAQQARIRFRIVPPDELSTADLKALKAHNGVYARPARMNKGYITVAYTWDIEAHAALRVGRVIYPKNPRDEPQKPLSVYSDLCDQMCYPLFFPDAIGGWGLRKYERLGPQQKKPLFMDRVKAHLNELLKEHRKPEKYYNTLNDDELKRVCETALFEKAPKSSRHETHDERYLSGMESCDEEMDTRRRKKEKKRRLAEMEHDVYEHFVGAEADPMANMIAAGDDIAIAEGATVEEEEYPDEENVCYGDENDAEPTALAQHNDGVRVKNVGTREYISLSEYAKFMIQERRGVPCRFQGNAKTLGQLYLIDLALRAREMRMNAIAIKRAEFPTVSNRSAVAKVYSKMLEEKFGGKKQIGMLVTMPSTVPGTSKYQQELVMSAVTVSNRLGKPHLFITFTGNPEWPEIKRICKRKKCQWADIPDIVNRVFKRKYELFLEDVVGKAKKCTNKKSKDYGKMIRQDGMFGPVVWYNYSVEFQQRGMPHCHLLICLKNPITNAAQVDEIISAEVPDFPVKSDPLFEEGCDPSASGSPERTARGTYAPDSMTLDRNVFVPRNLDIAKVKQRQEEADRLMAQAKVTLKRDERVALNECSYMMDMSAMTSCEAAWRISGFPMHGASHVVHRAYIHEEGRDVMFTNRGVSAANAGEMLKKKSKGMMTAWFEANQNPVDLPNNLKTTDLTLDEMMTYFMFDVKKQEFIRRKYDYSRRFFGRIQAPQPRWLELTATRLLSQTVKGPTCWEDLRHFRGTTYPTCLEAARARGLMNGDIEWDLALTEIAQTKNPIECRRFYASILVHCAPANPKELWEKHWKDLVNNTTKWTEQQKKAHALRHIEFLLKRHGMGLGDFELESSFERNQVPVFIDSNDDVDNPEGGRLSAEEHKRIGNEMLAKLNPEQKVVVDRAIEMRKSPSDRDRMMFVEGPGGTGKTFCYETIYHLNSAEGIETACVSHAGIAASLLPYGVTSHRKFSIPFYVQLPESIINSTEELPSESVTTSSGEPRKEDNSDLTNDKKARNAEYQRQYRAKKKQEKEAAATVTEADESTQQPQTSSPVDSSDAVPKVNKKKIKDMNKDEKREYNKRMAQKLKNKKAEEKAKLRAVIDTLVGDRKRKSVVVDEPTTVNSANPNKKPCVSDNLASDSEEEERALTEKMSRDLPDRHRKHECKVRFAFIDLFKVETDAIVIPHYRTFENSKLLQRLSSNFCTTDQELRALFEEFLTNDDNKKEINSYGATVFNWNSDDRERTRNFGKHSVHIAPPVVDKGQFTVVTEAHLRASYLSCLLESDRLYHQSIAFPLLGLGVCSKRSAAIFLQTVFAYMHAVKATNFKLIYLVIPDMYVYKEVVKMFSYVREFDLNRWTTTDYLAFENYVFDQFKEKNHFATIPGTDMIWRALKVSHERKHAKESIRVLEDIHHKMKQRTGGRPTPFRILPEENGQRLMAQEHIQNRVPEDVCLAGNPVLLDIRFDMRNFCGSNRILRNLWIVSNYHMYYQEHTGDALDLDRRSDQYKERKRLFKQHRQLHSEVVKMWNDTIDNAPFSCQCKMENGHHENMMVFMTKLSYPDTIMDRWILGERGFVLNSEDNENFVKDIRERYNAVFLHRSSEESKQRSVPNKAELQNIINNSVLIWLNSRPAVFDRQHQALLGLIEDYELNGVVGEEMSPEHHDAKQFDFEIEAGIDSKTRKLQDERLSATLEYARASKEGKEKEEARRQLDKCTEALNEYRYSLHYSKDLEIERSLRNRFFRRDCADIINPSYPIVNPNDIEQYWLDYDDEPLWTRDGFACTVEEYISRKLEKFHLESFYPSEATPYDPLNASENVLNLFGDSFGSNSTHSSLYPSQPSSPSSTSGIASNKKNKKSGIPPPLTETDRDPYPDILDIGDLTVSCPYCGALSFEGERTWSCCKNGAIWIQPLKQIPEEIRQLFKGNYRNFLIQTNAAFSMASIRYNRQTQAKGGIQSLKIKGMVSCHPSALHPNSDKHAYANFIILSCDNEEVATARYETIQGYHNAQLKNIFLDIQKYMDKHNRLYESFRTMAELEQDFERDREAKKLAQQARIRFRIVPPDELSTADLKALKAHNGVYARPARMNKGYITVAYTWDIEAHAALRVGRVIYPKNPRDEPQKPLSVYSDLCDQMCYPLFFPDAIGGWGLRKYERLGPQQKKPLFMDRVKAHLNELLKEHRKPEKYYNTLNDEELKRVCETALFEKAPKSSKKEQDEDDEKSDDSLEDQQLSPSTSDDEEEDFDDDPMNFDIEQHLAYGELELLQDAPINPDEVGEEMNIDMVERGGEIVPVINRKNPKRKIPFAFDIPFASDGETSEEEGSPQKGRHETHDERYLSGMESSDGEMETRRQKKEKKRRLAEMEHDVYEHFVGAEADPMANMIAAGEDIAIAEGATVEEEEYPDEENVCYGDENDAEPTALAQHNDGVRVKNVGTREYISLSEYAKFMIQERRGVPCRFQGNAKTLGQLYLIDLALRAREMRMNAIAIKRAEFPTVSNRSAVAKVYSKMLEEKFGGKKQVGMLVTMPSTVPGTSKYQQELVMSAVTVSNKLGKPHLFITFTGNPEWPEIKRICRRKKCQWADIPDIVNRVFKRKYELFLEDVVGKAKKCTNKKSKDYGKMIRQDGMFGPVVWYNYSVEFQQRGMPHCHLLICLKNPITNAAQVDEIISAEVPDFPVKSDPLFEEKKTYYNLVKNLMVHTPCYKDREAYCNQGKKGHWKQCCKGFPKKKCKHTILSDNQYPDYRRASTNKFIIRRGNRSVEAGSEYVVAHNRELLMKYRCHMNIEVVSSIKTMKYMFKYIHKGCDRVLLEATERTARGTYAPDSMTLDRNVFVPRNLDIAKVKQRQEEADRMMAQAKVTLKRDERVALNECSYMMDMSAMTSCEAAWRISGFPMHGASHVVHRAYIHEEGRDVMFTNRGVTTADAGEMLKKKSKEGRDVMFTNRGVSAANAGEMLKKKSKGMMTAWFEANQNPVDLPNNLKTTDLTLDEMMTYFMFDVKKQEFIRRKYDYSRRFFGRIQAPQPRWLELTATRLLSQTVKGPTCWEDLRHFRGTTYPTCLEAARARGLMNGDIEWDLALTEIAQTKNPIECRRFYASILVHCAPANPKELWEKHWKDLVNNTTKWTEQQKKAHALRHIEFLLKRHGMGLGDFELESSFERDQVPVFFDANDDVDNPEGGRLSAEEHKRIGNEMLAKLNPEQKVVVDRAIEMRKSPSDRDRMIHFRGTTYPTCLEAARARGLMNGDIEWDLALTEIAQTKNPIECRRFYASILVHCAPANPKELWEKHWIDLVNNTTKWTEQQKKAHALRHIEFLLKRHGMGLGDFELESSFKRDQVPVFFDANDDVDNPEGGRLSAEEHKRIGNEMLAKLNPEQKVVVDRAIEMRKSPSDRDRMMFVEGPGGTGKTFCYETIYHLNSAEGIETACVSHAGIAASLLPYGVTSHRKFSIPLEVHGQMVCKIALESPEAEHLRRIGCIIWDEVCMSDRRIIYSVDTLFKQLKNNTLSFGGVQIIMGGDWRQTLPIVDGVKGFGVTNFVIKNTELWKSIEKFKLTQNKRAQEDPQYAKRILAIGDGANYIDEKRKMVFIPNKNIERRSDRALADWVFPNVNLMNNMTKNSALLTVDNKTALRLNEVILDKLDSPCREFLSLDTPDKDNGMAVDAAIFASETPSGMPPHRLRLKVGAQVVLMRNISIEQGLCNGTRLTVEKFGDDIIYCTVNNPRHNSPPKVYLHRMLLSATGKGAKNCGFKRLQYPIRLAYAMTINKSQGQTLERCGLVLHSPVFSHGQLYVAMSRVKRSADFKLWHTRRTYSPKDDDFNGIGMLVRNIVYKDILRDDRVEDLLESLKPPPPPPQPDIDEDEDAKSIISFTASSSSSASSSDFSDDDDDDEAMDANTSEDPNSLDVPKTGALSFFNRLKQRVTESFRKKKHRKIDDDDVEHVSDMSVEENSQFDNSKRSKERRPKSSAAEFLKDYRKRVGQRFPILAEDGPCLELKNYGNDCFVNSTANLLFSCPEIRKTIRSCTDSSKPRAQILGKIFRREVEDSVEWRRTLPVQYHTGQHDILDAFELLIEALIEEGNNLEHQFTERRLRKCTDCGNVEERTTEELQNFASLTLPQDDLFQRVFNERYDDHYIKQKCPKCGKTNVWENVQVEHQGKYLFVRVWQNGASFSEFSTKSRVRMFGSEWKLNGFSEYTTVSGGGGHYEAWVRGSRHWYRINDSTVDERHKHVDLEGRGLSILVFEKKKM</sequence>
<accession>G0MRQ9</accession>
<feature type="region of interest" description="Disordered" evidence="3">
    <location>
        <begin position="1979"/>
        <end position="2065"/>
    </location>
</feature>
<dbReference type="SUPFAM" id="SSF54001">
    <property type="entry name" value="Cysteine proteinases"/>
    <property type="match status" value="1"/>
</dbReference>
<dbReference type="SUPFAM" id="SSF52949">
    <property type="entry name" value="Macro domain-like"/>
    <property type="match status" value="2"/>
</dbReference>
<dbReference type="InterPro" id="IPR038765">
    <property type="entry name" value="Papain-like_cys_pep_sf"/>
</dbReference>
<feature type="region of interest" description="Disordered" evidence="3">
    <location>
        <begin position="3297"/>
        <end position="3349"/>
    </location>
</feature>
<feature type="compositionally biased region" description="Low complexity" evidence="3">
    <location>
        <begin position="2823"/>
        <end position="2842"/>
    </location>
</feature>
<dbReference type="Gene3D" id="3.90.70.10">
    <property type="entry name" value="Cysteine proteinases"/>
    <property type="match status" value="1"/>
</dbReference>
<evidence type="ECO:0000313" key="5">
    <source>
        <dbReference type="EMBL" id="EGT42533.1"/>
    </source>
</evidence>
<feature type="compositionally biased region" description="Basic and acidic residues" evidence="3">
    <location>
        <begin position="2138"/>
        <end position="2147"/>
    </location>
</feature>
<dbReference type="EC" id="5.6.2.3" evidence="1"/>
<organism evidence="6">
    <name type="scientific">Caenorhabditis brenneri</name>
    <name type="common">Nematode worm</name>
    <dbReference type="NCBI Taxonomy" id="135651"/>
    <lineage>
        <taxon>Eukaryota</taxon>
        <taxon>Metazoa</taxon>
        <taxon>Ecdysozoa</taxon>
        <taxon>Nematoda</taxon>
        <taxon>Chromadorea</taxon>
        <taxon>Rhabditida</taxon>
        <taxon>Rhabditina</taxon>
        <taxon>Rhabditomorpha</taxon>
        <taxon>Rhabditoidea</taxon>
        <taxon>Rhabditidae</taxon>
        <taxon>Peloderinae</taxon>
        <taxon>Caenorhabditis</taxon>
    </lineage>
</organism>
<keyword evidence="1" id="KW-0547">Nucleotide-binding</keyword>
<feature type="compositionally biased region" description="Polar residues" evidence="3">
    <location>
        <begin position="1979"/>
        <end position="1991"/>
    </location>
</feature>
<feature type="compositionally biased region" description="Acidic residues" evidence="3">
    <location>
        <begin position="3226"/>
        <end position="3237"/>
    </location>
</feature>
<dbReference type="STRING" id="135651.G0MRQ9"/>
<feature type="compositionally biased region" description="Basic and acidic residues" evidence="3">
    <location>
        <begin position="1992"/>
        <end position="2011"/>
    </location>
</feature>
<comment type="cofactor">
    <cofactor evidence="1">
        <name>Mg(2+)</name>
        <dbReference type="ChEBI" id="CHEBI:18420"/>
    </cofactor>
</comment>
<feature type="compositionally biased region" description="Basic and acidic residues" evidence="3">
    <location>
        <begin position="3316"/>
        <end position="3325"/>
    </location>
</feature>
<reference evidence="6" key="1">
    <citation type="submission" date="2011-07" db="EMBL/GenBank/DDBJ databases">
        <authorList>
            <consortium name="Caenorhabditis brenneri Sequencing and Analysis Consortium"/>
            <person name="Wilson R.K."/>
        </authorList>
    </citation>
    <scope>NUCLEOTIDE SEQUENCE [LARGE SCALE GENOMIC DNA]</scope>
    <source>
        <strain evidence="6">PB2801</strain>
    </source>
</reference>
<dbReference type="PROSITE" id="PS50235">
    <property type="entry name" value="USP_3"/>
    <property type="match status" value="1"/>
</dbReference>
<dbReference type="Pfam" id="PF05970">
    <property type="entry name" value="PIF1"/>
    <property type="match status" value="2"/>
</dbReference>
<dbReference type="GO" id="GO:0016887">
    <property type="term" value="F:ATP hydrolysis activity"/>
    <property type="evidence" value="ECO:0007669"/>
    <property type="project" value="RHEA"/>
</dbReference>
<dbReference type="Proteomes" id="UP000008068">
    <property type="component" value="Unassembled WGS sequence"/>
</dbReference>
<dbReference type="InterPro" id="IPR028889">
    <property type="entry name" value="USP"/>
</dbReference>
<feature type="region of interest" description="Disordered" evidence="3">
    <location>
        <begin position="4910"/>
        <end position="4952"/>
    </location>
</feature>
<keyword evidence="1" id="KW-0233">DNA recombination</keyword>
<dbReference type="GO" id="GO:0006310">
    <property type="term" value="P:DNA recombination"/>
    <property type="evidence" value="ECO:0007669"/>
    <property type="project" value="UniProtKB-KW"/>
</dbReference>
<name>G0MRQ9_CAEBE</name>
<feature type="compositionally biased region" description="Acidic residues" evidence="3">
    <location>
        <begin position="3206"/>
        <end position="3217"/>
    </location>
</feature>
<evidence type="ECO:0000259" key="4">
    <source>
        <dbReference type="PROSITE" id="PS50235"/>
    </source>
</evidence>
<keyword evidence="1" id="KW-0234">DNA repair</keyword>
<feature type="coiled-coil region" evidence="2">
    <location>
        <begin position="2689"/>
        <end position="2716"/>
    </location>
</feature>
<keyword evidence="1" id="KW-0347">Helicase</keyword>
<keyword evidence="1" id="KW-0227">DNA damage</keyword>
<dbReference type="InterPro" id="IPR043472">
    <property type="entry name" value="Macro_dom-like"/>
</dbReference>
<feature type="region of interest" description="Disordered" evidence="3">
    <location>
        <begin position="1"/>
        <end position="50"/>
    </location>
</feature>
<evidence type="ECO:0000256" key="3">
    <source>
        <dbReference type="SAM" id="MobiDB-lite"/>
    </source>
</evidence>
<comment type="catalytic activity">
    <reaction evidence="1">
        <text>ATP + H2O = ADP + phosphate + H(+)</text>
        <dbReference type="Rhea" id="RHEA:13065"/>
        <dbReference type="ChEBI" id="CHEBI:15377"/>
        <dbReference type="ChEBI" id="CHEBI:15378"/>
        <dbReference type="ChEBI" id="CHEBI:30616"/>
        <dbReference type="ChEBI" id="CHEBI:43474"/>
        <dbReference type="ChEBI" id="CHEBI:456216"/>
        <dbReference type="EC" id="5.6.2.3"/>
    </reaction>
</comment>
<evidence type="ECO:0000313" key="6">
    <source>
        <dbReference type="Proteomes" id="UP000008068"/>
    </source>
</evidence>
<dbReference type="PANTHER" id="PTHR10492">
    <property type="match status" value="1"/>
</dbReference>
<dbReference type="InParanoid" id="G0MRQ9"/>
<evidence type="ECO:0000256" key="1">
    <source>
        <dbReference type="RuleBase" id="RU363044"/>
    </source>
</evidence>
<dbReference type="Gene3D" id="3.40.50.300">
    <property type="entry name" value="P-loop containing nucleotide triphosphate hydrolases"/>
    <property type="match status" value="3"/>
</dbReference>
<dbReference type="CDD" id="cd18809">
    <property type="entry name" value="SF1_C_RecD"/>
    <property type="match status" value="1"/>
</dbReference>
<dbReference type="SUPFAM" id="SSF52540">
    <property type="entry name" value="P-loop containing nucleoside triphosphate hydrolases"/>
    <property type="match status" value="3"/>
</dbReference>
<feature type="region of interest" description="Disordered" evidence="3">
    <location>
        <begin position="784"/>
        <end position="823"/>
    </location>
</feature>
<dbReference type="HOGENOM" id="CLU_223251_0_0_1"/>
<comment type="similarity">
    <text evidence="1">Belongs to the helicase family.</text>
</comment>
<feature type="region of interest" description="Disordered" evidence="3">
    <location>
        <begin position="2823"/>
        <end position="2863"/>
    </location>
</feature>
<dbReference type="InterPro" id="IPR025476">
    <property type="entry name" value="Helitron_helicase-like"/>
</dbReference>
<dbReference type="EMBL" id="GL379809">
    <property type="protein sequence ID" value="EGT42533.1"/>
    <property type="molecule type" value="Genomic_DNA"/>
</dbReference>
<feature type="compositionally biased region" description="Low complexity" evidence="3">
    <location>
        <begin position="1"/>
        <end position="16"/>
    </location>
</feature>
<feature type="region of interest" description="Disordered" evidence="3">
    <location>
        <begin position="2112"/>
        <end position="2147"/>
    </location>
</feature>
<feature type="compositionally biased region" description="Basic and acidic residues" evidence="3">
    <location>
        <begin position="3196"/>
        <end position="3205"/>
    </location>
</feature>
<dbReference type="eggNOG" id="KOG0987">
    <property type="taxonomic scope" value="Eukaryota"/>
</dbReference>
<feature type="compositionally biased region" description="Low complexity" evidence="3">
    <location>
        <begin position="784"/>
        <end position="803"/>
    </location>
</feature>
<feature type="region of interest" description="Disordered" evidence="3">
    <location>
        <begin position="3196"/>
        <end position="3237"/>
    </location>
</feature>
<protein>
    <recommendedName>
        <fullName evidence="1">ATP-dependent DNA helicase</fullName>
        <ecNumber evidence="1">5.6.2.3</ecNumber>
    </recommendedName>
</protein>
<evidence type="ECO:0000256" key="2">
    <source>
        <dbReference type="SAM" id="Coils"/>
    </source>
</evidence>